<reference evidence="16" key="2">
    <citation type="journal article" date="2018" name="BMC Genomics">
        <title>Genomic insights into host adaptation between the wheat stripe rust pathogen (Puccinia striiformis f. sp. tritici) and the barley stripe rust pathogen (Puccinia striiformis f. sp. hordei).</title>
        <authorList>
            <person name="Xia C."/>
            <person name="Wang M."/>
            <person name="Yin C."/>
            <person name="Cornejo O.E."/>
            <person name="Hulbert S.H."/>
            <person name="Chen X."/>
        </authorList>
    </citation>
    <scope>NUCLEOTIDE SEQUENCE [LARGE SCALE GENOMIC DNA]</scope>
    <source>
        <strain evidence="16">93TX-2</strain>
    </source>
</reference>
<organism evidence="15 16">
    <name type="scientific">Puccinia striiformis</name>
    <dbReference type="NCBI Taxonomy" id="27350"/>
    <lineage>
        <taxon>Eukaryota</taxon>
        <taxon>Fungi</taxon>
        <taxon>Dikarya</taxon>
        <taxon>Basidiomycota</taxon>
        <taxon>Pucciniomycotina</taxon>
        <taxon>Pucciniomycetes</taxon>
        <taxon>Pucciniales</taxon>
        <taxon>Pucciniaceae</taxon>
        <taxon>Puccinia</taxon>
    </lineage>
</organism>
<name>A0A2S4WCI0_9BASI</name>
<keyword evidence="7" id="KW-0249">Electron transport</keyword>
<evidence type="ECO:0000256" key="5">
    <source>
        <dbReference type="ARBA" id="ARBA00022475"/>
    </source>
</evidence>
<dbReference type="OrthoDB" id="17725at2759"/>
<evidence type="ECO:0000256" key="10">
    <source>
        <dbReference type="ARBA" id="ARBA00023065"/>
    </source>
</evidence>
<dbReference type="EMBL" id="PKSM01000048">
    <property type="protein sequence ID" value="POW19453.1"/>
    <property type="molecule type" value="Genomic_DNA"/>
</dbReference>
<sequence>MSSSNLTGIYGGSDDPCILGYTNGTYPNGTLGKGNWRRYGVYMPSAAEKAACQAPNDPWVWTQYYGWWTTYFIMVGVVAVSLVNGIKRLHNLNRIMGLPSIIYHHPKVSALFRMGSYPALKFLRVELPPLGPAIFLFGFLTYSTLVCFLRRPFYRPPHYGGSPLGIRAEWVATAMVPWLYATATKRNFLVYFTGELLVNPEPVHMLTILRGRKNCVSFKRIMDFHKWAPWICLYMSILHTWTMIIRIERQQPWHYTITHNKLYWNGFPPLLALGWLCVMSLGPIRARFYESFFIFHMVAAFIFLVWMYIHLENVLDSWQYMHAATVLWAAGILWRLVAYTLDHGWFSRVPRATIEALPANAVRLRIPVPSSRQWSAGSYVYLRFPSIKPWESHPFTISTLPTPSHNGTEGNEMVFVLRPRQGLTARLKTLADMPTLPAIRACLIDGPYGGFMDSLRACDTVLLVAGGTGMAALISIAQSLQRSGPARGMSCCTALEIHWAIRDSVCLEWFRKQLSEIESVKIYVTNETQPLQSDQNTAEIKEQEKEQVEIEEQEQGNVGIEEQEKKTSLTPTLRSRTHYNRPNLPEVIGAAAGRYAGRIGVMVCGPTSMVTEVRSTVAQLQKSILLSKKNVKCNELELYQESFDD</sequence>
<dbReference type="SFLD" id="SFLDG01168">
    <property type="entry name" value="Ferric_reductase_subgroup_(FRE"/>
    <property type="match status" value="1"/>
</dbReference>
<dbReference type="GO" id="GO:0052851">
    <property type="term" value="F:ferric-chelate reductase (NADPH) activity"/>
    <property type="evidence" value="ECO:0007669"/>
    <property type="project" value="UniProtKB-EC"/>
</dbReference>
<keyword evidence="10" id="KW-0406">Ion transport</keyword>
<dbReference type="InterPro" id="IPR051410">
    <property type="entry name" value="Ferric/Cupric_Reductase"/>
</dbReference>
<dbReference type="PANTHER" id="PTHR32361">
    <property type="entry name" value="FERRIC/CUPRIC REDUCTASE TRANSMEMBRANE COMPONENT"/>
    <property type="match status" value="1"/>
</dbReference>
<keyword evidence="9" id="KW-0560">Oxidoreductase</keyword>
<comment type="similarity">
    <text evidence="2">Belongs to the ferric reductase (FRE) family.</text>
</comment>
<dbReference type="CDD" id="cd06186">
    <property type="entry name" value="NOX_Duox_like_FAD_NADP"/>
    <property type="match status" value="1"/>
</dbReference>
<dbReference type="PROSITE" id="PS51384">
    <property type="entry name" value="FAD_FR"/>
    <property type="match status" value="1"/>
</dbReference>
<feature type="domain" description="FAD-binding FR-type" evidence="14">
    <location>
        <begin position="342"/>
        <end position="454"/>
    </location>
</feature>
<evidence type="ECO:0000259" key="14">
    <source>
        <dbReference type="PROSITE" id="PS51384"/>
    </source>
</evidence>
<evidence type="ECO:0000256" key="6">
    <source>
        <dbReference type="ARBA" id="ARBA00022692"/>
    </source>
</evidence>
<dbReference type="GO" id="GO:0015677">
    <property type="term" value="P:copper ion import"/>
    <property type="evidence" value="ECO:0007669"/>
    <property type="project" value="TreeGrafter"/>
</dbReference>
<keyword evidence="4" id="KW-0813">Transport</keyword>
<keyword evidence="16" id="KW-1185">Reference proteome</keyword>
<accession>A0A2S4WCI0</accession>
<reference evidence="16" key="3">
    <citation type="journal article" date="2018" name="Mol. Plant Microbe Interact.">
        <title>Genome sequence resources for the wheat stripe rust pathogen (Puccinia striiformis f. sp. tritici) and the barley stripe rust pathogen (Puccinia striiformis f. sp. hordei).</title>
        <authorList>
            <person name="Xia C."/>
            <person name="Wang M."/>
            <person name="Yin C."/>
            <person name="Cornejo O.E."/>
            <person name="Hulbert S.H."/>
            <person name="Chen X."/>
        </authorList>
    </citation>
    <scope>NUCLEOTIDE SEQUENCE [LARGE SCALE GENOMIC DNA]</scope>
    <source>
        <strain evidence="16">93TX-2</strain>
    </source>
</reference>
<dbReference type="InterPro" id="IPR017938">
    <property type="entry name" value="Riboflavin_synthase-like_b-brl"/>
</dbReference>
<evidence type="ECO:0000256" key="11">
    <source>
        <dbReference type="ARBA" id="ARBA00023136"/>
    </source>
</evidence>
<dbReference type="InterPro" id="IPR039261">
    <property type="entry name" value="FNR_nucleotide-bd"/>
</dbReference>
<gene>
    <name evidence="15" type="ORF">PSHT_04659</name>
</gene>
<dbReference type="PANTHER" id="PTHR32361:SF23">
    <property type="entry name" value="FERRIC-CHELATE REDUCTASE"/>
    <property type="match status" value="1"/>
</dbReference>
<evidence type="ECO:0000256" key="7">
    <source>
        <dbReference type="ARBA" id="ARBA00022982"/>
    </source>
</evidence>
<protein>
    <recommendedName>
        <fullName evidence="3">ferric-chelate reductase (NADPH)</fullName>
        <ecNumber evidence="3">1.16.1.9</ecNumber>
    </recommendedName>
</protein>
<feature type="transmembrane region" description="Helical" evidence="13">
    <location>
        <begin position="267"/>
        <end position="284"/>
    </location>
</feature>
<dbReference type="InterPro" id="IPR013121">
    <property type="entry name" value="Fe_red_NAD-bd_6"/>
</dbReference>
<dbReference type="GO" id="GO:0006826">
    <property type="term" value="P:iron ion transport"/>
    <property type="evidence" value="ECO:0007669"/>
    <property type="project" value="TreeGrafter"/>
</dbReference>
<dbReference type="SFLD" id="SFLDS00052">
    <property type="entry name" value="Ferric_Reductase_Domain"/>
    <property type="match status" value="1"/>
</dbReference>
<evidence type="ECO:0000256" key="9">
    <source>
        <dbReference type="ARBA" id="ARBA00023002"/>
    </source>
</evidence>
<keyword evidence="6 13" id="KW-0812">Transmembrane</keyword>
<evidence type="ECO:0000256" key="8">
    <source>
        <dbReference type="ARBA" id="ARBA00022989"/>
    </source>
</evidence>
<reference evidence="15 16" key="1">
    <citation type="submission" date="2017-12" db="EMBL/GenBank/DDBJ databases">
        <title>Gene loss provides genomic basis for host adaptation in cereal stripe rust fungi.</title>
        <authorList>
            <person name="Xia C."/>
        </authorList>
    </citation>
    <scope>NUCLEOTIDE SEQUENCE [LARGE SCALE GENOMIC DNA]</scope>
    <source>
        <strain evidence="15 16">93TX-2</strain>
    </source>
</reference>
<keyword evidence="8 13" id="KW-1133">Transmembrane helix</keyword>
<feature type="transmembrane region" description="Helical" evidence="13">
    <location>
        <begin position="227"/>
        <end position="247"/>
    </location>
</feature>
<dbReference type="SUPFAM" id="SSF63380">
    <property type="entry name" value="Riboflavin synthase domain-like"/>
    <property type="match status" value="1"/>
</dbReference>
<evidence type="ECO:0000256" key="3">
    <source>
        <dbReference type="ARBA" id="ARBA00012668"/>
    </source>
</evidence>
<dbReference type="Pfam" id="PF08030">
    <property type="entry name" value="NAD_binding_6"/>
    <property type="match status" value="1"/>
</dbReference>
<keyword evidence="5" id="KW-1003">Cell membrane</keyword>
<evidence type="ECO:0000256" key="2">
    <source>
        <dbReference type="ARBA" id="ARBA00006278"/>
    </source>
</evidence>
<evidence type="ECO:0000256" key="13">
    <source>
        <dbReference type="SAM" id="Phobius"/>
    </source>
</evidence>
<feature type="transmembrane region" description="Helical" evidence="13">
    <location>
        <begin position="291"/>
        <end position="309"/>
    </location>
</feature>
<dbReference type="InterPro" id="IPR013112">
    <property type="entry name" value="FAD-bd_8"/>
</dbReference>
<dbReference type="GO" id="GO:0006879">
    <property type="term" value="P:intracellular iron ion homeostasis"/>
    <property type="evidence" value="ECO:0007669"/>
    <property type="project" value="TreeGrafter"/>
</dbReference>
<evidence type="ECO:0000256" key="4">
    <source>
        <dbReference type="ARBA" id="ARBA00022448"/>
    </source>
</evidence>
<dbReference type="GO" id="GO:0005886">
    <property type="term" value="C:plasma membrane"/>
    <property type="evidence" value="ECO:0007669"/>
    <property type="project" value="UniProtKB-SubCell"/>
</dbReference>
<dbReference type="Gene3D" id="3.40.50.80">
    <property type="entry name" value="Nucleotide-binding domain of ferredoxin-NADP reductase (FNR) module"/>
    <property type="match status" value="1"/>
</dbReference>
<feature type="transmembrane region" description="Helical" evidence="13">
    <location>
        <begin position="321"/>
        <end position="341"/>
    </location>
</feature>
<dbReference type="AlphaFoldDB" id="A0A2S4WCI0"/>
<comment type="subcellular location">
    <subcellularLocation>
        <location evidence="1">Cell membrane</location>
        <topology evidence="1">Multi-pass membrane protein</topology>
    </subcellularLocation>
</comment>
<evidence type="ECO:0000313" key="15">
    <source>
        <dbReference type="EMBL" id="POW19453.1"/>
    </source>
</evidence>
<dbReference type="EC" id="1.16.1.9" evidence="3"/>
<comment type="catalytic activity">
    <reaction evidence="12">
        <text>2 a Fe(II)-siderophore + NADP(+) + H(+) = 2 a Fe(III)-siderophore + NADPH</text>
        <dbReference type="Rhea" id="RHEA:28795"/>
        <dbReference type="Rhea" id="RHEA-COMP:11342"/>
        <dbReference type="Rhea" id="RHEA-COMP:11344"/>
        <dbReference type="ChEBI" id="CHEBI:15378"/>
        <dbReference type="ChEBI" id="CHEBI:29033"/>
        <dbReference type="ChEBI" id="CHEBI:29034"/>
        <dbReference type="ChEBI" id="CHEBI:57783"/>
        <dbReference type="ChEBI" id="CHEBI:58349"/>
        <dbReference type="EC" id="1.16.1.9"/>
    </reaction>
</comment>
<dbReference type="Pfam" id="PF08022">
    <property type="entry name" value="FAD_binding_8"/>
    <property type="match status" value="1"/>
</dbReference>
<dbReference type="SUPFAM" id="SSF52343">
    <property type="entry name" value="Ferredoxin reductase-like, C-terminal NADP-linked domain"/>
    <property type="match status" value="1"/>
</dbReference>
<keyword evidence="11 13" id="KW-0472">Membrane</keyword>
<dbReference type="Pfam" id="PF01794">
    <property type="entry name" value="Ferric_reduct"/>
    <property type="match status" value="1"/>
</dbReference>
<comment type="caution">
    <text evidence="15">The sequence shown here is derived from an EMBL/GenBank/DDBJ whole genome shotgun (WGS) entry which is preliminary data.</text>
</comment>
<dbReference type="InterPro" id="IPR013130">
    <property type="entry name" value="Fe3_Rdtase_TM_dom"/>
</dbReference>
<evidence type="ECO:0000256" key="12">
    <source>
        <dbReference type="ARBA" id="ARBA00048483"/>
    </source>
</evidence>
<dbReference type="VEuPathDB" id="FungiDB:PSHT_04659"/>
<dbReference type="InterPro" id="IPR017927">
    <property type="entry name" value="FAD-bd_FR_type"/>
</dbReference>
<dbReference type="Proteomes" id="UP000238274">
    <property type="component" value="Unassembled WGS sequence"/>
</dbReference>
<dbReference type="VEuPathDB" id="FungiDB:PSTT_11665"/>
<evidence type="ECO:0000313" key="16">
    <source>
        <dbReference type="Proteomes" id="UP000238274"/>
    </source>
</evidence>
<feature type="transmembrane region" description="Helical" evidence="13">
    <location>
        <begin position="65"/>
        <end position="83"/>
    </location>
</feature>
<proteinExistence type="inferred from homology"/>
<evidence type="ECO:0000256" key="1">
    <source>
        <dbReference type="ARBA" id="ARBA00004651"/>
    </source>
</evidence>
<feature type="transmembrane region" description="Helical" evidence="13">
    <location>
        <begin position="132"/>
        <end position="149"/>
    </location>
</feature>